<dbReference type="PANTHER" id="PTHR30005:SF14">
    <property type="entry name" value="EXOPOLYPHOSPHATASE"/>
    <property type="match status" value="1"/>
</dbReference>
<dbReference type="KEGG" id="mmai:sS8_0326"/>
<dbReference type="NCBIfam" id="TIGR03706">
    <property type="entry name" value="exo_poly_only"/>
    <property type="match status" value="1"/>
</dbReference>
<dbReference type="GO" id="GO:0004309">
    <property type="term" value="F:exopolyphosphatase activity"/>
    <property type="evidence" value="ECO:0007669"/>
    <property type="project" value="UniProtKB-EC"/>
</dbReference>
<feature type="domain" description="Ppx/GppA phosphatase N-terminal" evidence="11">
    <location>
        <begin position="25"/>
        <end position="307"/>
    </location>
</feature>
<dbReference type="EMBL" id="AP017928">
    <property type="protein sequence ID" value="BBA32294.1"/>
    <property type="molecule type" value="Genomic_DNA"/>
</dbReference>
<evidence type="ECO:0000256" key="1">
    <source>
        <dbReference type="ARBA" id="ARBA00001946"/>
    </source>
</evidence>
<dbReference type="AlphaFoldDB" id="A0A286P3S2"/>
<dbReference type="Gene3D" id="1.10.3210.10">
    <property type="entry name" value="Hypothetical protein af1432"/>
    <property type="match status" value="1"/>
</dbReference>
<evidence type="ECO:0000256" key="7">
    <source>
        <dbReference type="ARBA" id="ARBA00022475"/>
    </source>
</evidence>
<feature type="domain" description="Ppx/GppA phosphatase C-terminal" evidence="12">
    <location>
        <begin position="314"/>
        <end position="487"/>
    </location>
</feature>
<dbReference type="InterPro" id="IPR003695">
    <property type="entry name" value="Ppx_GppA_N"/>
</dbReference>
<dbReference type="GO" id="GO:0005886">
    <property type="term" value="C:plasma membrane"/>
    <property type="evidence" value="ECO:0007669"/>
    <property type="project" value="UniProtKB-SubCell"/>
</dbReference>
<dbReference type="FunFam" id="3.30.420.40:FF:000023">
    <property type="entry name" value="Guanosine-5'-triphosphate,3'-diphosphate pyrophosphatase"/>
    <property type="match status" value="1"/>
</dbReference>
<dbReference type="Pfam" id="PF21447">
    <property type="entry name" value="Ppx-GppA_III"/>
    <property type="match status" value="1"/>
</dbReference>
<comment type="catalytic activity">
    <reaction evidence="10">
        <text>[phosphate](n) + H2O = [phosphate](n-1) + phosphate + H(+)</text>
        <dbReference type="Rhea" id="RHEA:21528"/>
        <dbReference type="Rhea" id="RHEA-COMP:9859"/>
        <dbReference type="Rhea" id="RHEA-COMP:14279"/>
        <dbReference type="ChEBI" id="CHEBI:15377"/>
        <dbReference type="ChEBI" id="CHEBI:15378"/>
        <dbReference type="ChEBI" id="CHEBI:16838"/>
        <dbReference type="ChEBI" id="CHEBI:43474"/>
        <dbReference type="EC" id="3.6.1.11"/>
    </reaction>
</comment>
<sequence length="501" mass="55342">MTQIKAHPPDHVAAVDLGSNSFHMVVAKLRAGELIIVDRLREMVRLGAGLNAQRHLTPDAQQRALACLDRFGQRLQDLPPGSVRAVGTNTLRAARNAGQFLVLAEKALGHPIDIISGIEEARLIYAGVAQSLAPDGKPRLVMDIGGGSTEYIIGVDQTPLRKESVRIGCVSMSLAHFTDGKITGKRFKNAVIAAQHELEPFEYTFRKDHWDEAVGASGTARAIRKILVGRGWSKDGISRDGLDRLVESVLTLGRVDKTGFPDLNPDRYPIFAGGLAILYATFKALGIQKMQVSDGALREGLLYDLLGRLYNDDIRSRTVAALATRYHVDLQQVGRVQETLKSFLDQSPSIGDIGPETAEQWLNWAASLHEIGLDIAHSQYHKHSAYIIENADLPGFSRQDQLLLAALVRVHRRKFHLKFFKELSPPWNEAGQLLAVLLRLAILLNRSRHRNPPPDIKFSLGDSRVDLRFPKQWLENHPLTAADLLQEAGNLGAADIELIYA</sequence>
<evidence type="ECO:0000256" key="4">
    <source>
        <dbReference type="ARBA" id="ARBA00011738"/>
    </source>
</evidence>
<evidence type="ECO:0000256" key="3">
    <source>
        <dbReference type="ARBA" id="ARBA00007125"/>
    </source>
</evidence>
<dbReference type="GO" id="GO:0006798">
    <property type="term" value="P:polyphosphate catabolic process"/>
    <property type="evidence" value="ECO:0007669"/>
    <property type="project" value="TreeGrafter"/>
</dbReference>
<dbReference type="PANTHER" id="PTHR30005">
    <property type="entry name" value="EXOPOLYPHOSPHATASE"/>
    <property type="match status" value="1"/>
</dbReference>
<dbReference type="InterPro" id="IPR022371">
    <property type="entry name" value="Exopolyphosphatase"/>
</dbReference>
<dbReference type="Proteomes" id="UP000266313">
    <property type="component" value="Chromosome"/>
</dbReference>
<evidence type="ECO:0000259" key="11">
    <source>
        <dbReference type="Pfam" id="PF02541"/>
    </source>
</evidence>
<comment type="similarity">
    <text evidence="3">Belongs to the GppA/Ppx family.</text>
</comment>
<proteinExistence type="inferred from homology"/>
<evidence type="ECO:0000256" key="2">
    <source>
        <dbReference type="ARBA" id="ARBA00004202"/>
    </source>
</evidence>
<dbReference type="InterPro" id="IPR030673">
    <property type="entry name" value="PyroPPase_GppA_Ppx"/>
</dbReference>
<dbReference type="SUPFAM" id="SSF53067">
    <property type="entry name" value="Actin-like ATPase domain"/>
    <property type="match status" value="2"/>
</dbReference>
<evidence type="ECO:0000256" key="10">
    <source>
        <dbReference type="ARBA" id="ARBA00047607"/>
    </source>
</evidence>
<evidence type="ECO:0000256" key="9">
    <source>
        <dbReference type="ARBA" id="ARBA00023136"/>
    </source>
</evidence>
<dbReference type="InterPro" id="IPR048950">
    <property type="entry name" value="Ppx_GppA_C"/>
</dbReference>
<comment type="subunit">
    <text evidence="4">Homodimer.</text>
</comment>
<evidence type="ECO:0000256" key="5">
    <source>
        <dbReference type="ARBA" id="ARBA00012451"/>
    </source>
</evidence>
<keyword evidence="8" id="KW-0378">Hydrolase</keyword>
<name>A0A286P3S2_9GAMM</name>
<dbReference type="InterPro" id="IPR050273">
    <property type="entry name" value="GppA/Ppx_hydrolase"/>
</dbReference>
<evidence type="ECO:0000256" key="8">
    <source>
        <dbReference type="ARBA" id="ARBA00022801"/>
    </source>
</evidence>
<reference evidence="13 14" key="1">
    <citation type="submission" date="2016-12" db="EMBL/GenBank/DDBJ databases">
        <title>Genome sequencing of Methylocaldum marinum.</title>
        <authorList>
            <person name="Takeuchi M."/>
            <person name="Kamagata Y."/>
            <person name="Hiraoka S."/>
            <person name="Oshima K."/>
            <person name="Hattori M."/>
            <person name="Iwasaki W."/>
        </authorList>
    </citation>
    <scope>NUCLEOTIDE SEQUENCE [LARGE SCALE GENOMIC DNA]</scope>
    <source>
        <strain evidence="13 14">S8</strain>
    </source>
</reference>
<evidence type="ECO:0000313" key="14">
    <source>
        <dbReference type="Proteomes" id="UP000266313"/>
    </source>
</evidence>
<dbReference type="InterPro" id="IPR043129">
    <property type="entry name" value="ATPase_NBD"/>
</dbReference>
<dbReference type="Pfam" id="PF02541">
    <property type="entry name" value="Ppx-GppA"/>
    <property type="match status" value="1"/>
</dbReference>
<keyword evidence="14" id="KW-1185">Reference proteome</keyword>
<evidence type="ECO:0000256" key="6">
    <source>
        <dbReference type="ARBA" id="ARBA00020416"/>
    </source>
</evidence>
<dbReference type="CDD" id="cd24053">
    <property type="entry name" value="ASKHA_NBD_EcPPX-GppA-like"/>
    <property type="match status" value="1"/>
</dbReference>
<gene>
    <name evidence="13" type="ORF">sS8_0326</name>
</gene>
<dbReference type="Gene3D" id="3.30.420.40">
    <property type="match status" value="1"/>
</dbReference>
<dbReference type="OrthoDB" id="9793035at2"/>
<comment type="cofactor">
    <cofactor evidence="1">
        <name>Mg(2+)</name>
        <dbReference type="ChEBI" id="CHEBI:18420"/>
    </cofactor>
</comment>
<dbReference type="EC" id="3.6.1.11" evidence="5"/>
<keyword evidence="9" id="KW-0472">Membrane</keyword>
<evidence type="ECO:0000313" key="13">
    <source>
        <dbReference type="EMBL" id="BBA32294.1"/>
    </source>
</evidence>
<dbReference type="PIRSF" id="PIRSF001267">
    <property type="entry name" value="Pyrophosphatase_GppA_Ppx"/>
    <property type="match status" value="1"/>
</dbReference>
<evidence type="ECO:0000259" key="12">
    <source>
        <dbReference type="Pfam" id="PF21447"/>
    </source>
</evidence>
<dbReference type="SUPFAM" id="SSF109604">
    <property type="entry name" value="HD-domain/PDEase-like"/>
    <property type="match status" value="1"/>
</dbReference>
<keyword evidence="7" id="KW-1003">Cell membrane</keyword>
<comment type="subcellular location">
    <subcellularLocation>
        <location evidence="2">Cell membrane</location>
        <topology evidence="2">Peripheral membrane protein</topology>
    </subcellularLocation>
</comment>
<dbReference type="RefSeq" id="WP_119628115.1">
    <property type="nucleotide sequence ID" value="NZ_AP017928.1"/>
</dbReference>
<organism evidence="13 14">
    <name type="scientific">Methylocaldum marinum</name>
    <dbReference type="NCBI Taxonomy" id="1432792"/>
    <lineage>
        <taxon>Bacteria</taxon>
        <taxon>Pseudomonadati</taxon>
        <taxon>Pseudomonadota</taxon>
        <taxon>Gammaproteobacteria</taxon>
        <taxon>Methylococcales</taxon>
        <taxon>Methylococcaceae</taxon>
        <taxon>Methylocaldum</taxon>
    </lineage>
</organism>
<protein>
    <recommendedName>
        <fullName evidence="6">Exopolyphosphatase</fullName>
        <ecNumber evidence="5">3.6.1.11</ecNumber>
    </recommendedName>
</protein>
<accession>A0A286P3S2</accession>
<dbReference type="Gene3D" id="3.30.420.150">
    <property type="entry name" value="Exopolyphosphatase. Domain 2"/>
    <property type="match status" value="1"/>
</dbReference>